<dbReference type="KEGG" id="dosa:Os12g0468500"/>
<feature type="compositionally biased region" description="Basic residues" evidence="1">
    <location>
        <begin position="133"/>
        <end position="148"/>
    </location>
</feature>
<feature type="region of interest" description="Disordered" evidence="1">
    <location>
        <begin position="51"/>
        <end position="161"/>
    </location>
</feature>
<evidence type="ECO:0000313" key="2">
    <source>
        <dbReference type="EMBL" id="BAH95672.1"/>
    </source>
</evidence>
<dbReference type="AlphaFoldDB" id="C7J9D9"/>
<evidence type="ECO:0000256" key="1">
    <source>
        <dbReference type="SAM" id="MobiDB-lite"/>
    </source>
</evidence>
<evidence type="ECO:0000313" key="3">
    <source>
        <dbReference type="Proteomes" id="UP000000763"/>
    </source>
</evidence>
<protein>
    <submittedName>
        <fullName evidence="2">Os12g0468500 protein</fullName>
    </submittedName>
</protein>
<feature type="compositionally biased region" description="Low complexity" evidence="1">
    <location>
        <begin position="152"/>
        <end position="161"/>
    </location>
</feature>
<accession>C7J9D9</accession>
<proteinExistence type="predicted"/>
<organism evidence="2 3">
    <name type="scientific">Oryza sativa subsp. japonica</name>
    <name type="common">Rice</name>
    <dbReference type="NCBI Taxonomy" id="39947"/>
    <lineage>
        <taxon>Eukaryota</taxon>
        <taxon>Viridiplantae</taxon>
        <taxon>Streptophyta</taxon>
        <taxon>Embryophyta</taxon>
        <taxon>Tracheophyta</taxon>
        <taxon>Spermatophyta</taxon>
        <taxon>Magnoliopsida</taxon>
        <taxon>Liliopsida</taxon>
        <taxon>Poales</taxon>
        <taxon>Poaceae</taxon>
        <taxon>BOP clade</taxon>
        <taxon>Oryzoideae</taxon>
        <taxon>Oryzeae</taxon>
        <taxon>Oryzinae</taxon>
        <taxon>Oryza</taxon>
        <taxon>Oryza sativa</taxon>
    </lineage>
</organism>
<sequence length="161" mass="16803">QLILQFRLDGGGVLVPAIDREAGRLLEGELQGAQVPSVQEVHVLRRREPGAVGFPGVEDDDPAGAGDGVRAGGRGRDRVPVRDLHDGDPVGRGVDDEPGRQGALLPLVGAPEPEHRGAGAEDDALQGGGPVRHLPRRVRPHPHGAPHRQHADVPAVDDAAA</sequence>
<dbReference type="EMBL" id="AP008218">
    <property type="protein sequence ID" value="BAH95672.1"/>
    <property type="molecule type" value="Genomic_DNA"/>
</dbReference>
<dbReference type="Proteomes" id="UP000000763">
    <property type="component" value="Chromosome 12"/>
</dbReference>
<reference evidence="2 3" key="1">
    <citation type="journal article" date="2005" name="Nature">
        <title>The map-based sequence of the rice genome.</title>
        <authorList>
            <consortium name="International rice genome sequencing project (IRGSP)"/>
            <person name="Matsumoto T."/>
            <person name="Wu J."/>
            <person name="Kanamori H."/>
            <person name="Katayose Y."/>
            <person name="Fujisawa M."/>
            <person name="Namiki N."/>
            <person name="Mizuno H."/>
            <person name="Yamamoto K."/>
            <person name="Antonio B.A."/>
            <person name="Baba T."/>
            <person name="Sakata K."/>
            <person name="Nagamura Y."/>
            <person name="Aoki H."/>
            <person name="Arikawa K."/>
            <person name="Arita K."/>
            <person name="Bito T."/>
            <person name="Chiden Y."/>
            <person name="Fujitsuka N."/>
            <person name="Fukunaka R."/>
            <person name="Hamada M."/>
            <person name="Harada C."/>
            <person name="Hayashi A."/>
            <person name="Hijishita S."/>
            <person name="Honda M."/>
            <person name="Hosokawa S."/>
            <person name="Ichikawa Y."/>
            <person name="Idonuma A."/>
            <person name="Iijima M."/>
            <person name="Ikeda M."/>
            <person name="Ikeno M."/>
            <person name="Ito K."/>
            <person name="Ito S."/>
            <person name="Ito T."/>
            <person name="Ito Y."/>
            <person name="Ito Y."/>
            <person name="Iwabuchi A."/>
            <person name="Kamiya K."/>
            <person name="Karasawa W."/>
            <person name="Kurita K."/>
            <person name="Katagiri S."/>
            <person name="Kikuta A."/>
            <person name="Kobayashi H."/>
            <person name="Kobayashi N."/>
            <person name="Machita K."/>
            <person name="Maehara T."/>
            <person name="Masukawa M."/>
            <person name="Mizubayashi T."/>
            <person name="Mukai Y."/>
            <person name="Nagasaki H."/>
            <person name="Nagata Y."/>
            <person name="Naito S."/>
            <person name="Nakashima M."/>
            <person name="Nakama Y."/>
            <person name="Nakamichi Y."/>
            <person name="Nakamura M."/>
            <person name="Meguro A."/>
            <person name="Negishi M."/>
            <person name="Ohta I."/>
            <person name="Ohta T."/>
            <person name="Okamoto M."/>
            <person name="Ono N."/>
            <person name="Saji S."/>
            <person name="Sakaguchi M."/>
            <person name="Sakai K."/>
            <person name="Shibata M."/>
            <person name="Shimokawa T."/>
            <person name="Song J."/>
            <person name="Takazaki Y."/>
            <person name="Terasawa K."/>
            <person name="Tsugane M."/>
            <person name="Tsuji K."/>
            <person name="Ueda S."/>
            <person name="Waki K."/>
            <person name="Yamagata H."/>
            <person name="Yamamoto M."/>
            <person name="Yamamoto S."/>
            <person name="Yamane H."/>
            <person name="Yoshiki S."/>
            <person name="Yoshihara R."/>
            <person name="Yukawa K."/>
            <person name="Zhong H."/>
            <person name="Yano M."/>
            <person name="Yuan Q."/>
            <person name="Ouyang S."/>
            <person name="Liu J."/>
            <person name="Jones K.M."/>
            <person name="Gansberger K."/>
            <person name="Moffat K."/>
            <person name="Hill J."/>
            <person name="Bera J."/>
            <person name="Fadrosh D."/>
            <person name="Jin S."/>
            <person name="Johri S."/>
            <person name="Kim M."/>
            <person name="Overton L."/>
            <person name="Reardon M."/>
            <person name="Tsitrin T."/>
            <person name="Vuong H."/>
            <person name="Weaver B."/>
            <person name="Ciecko A."/>
            <person name="Tallon L."/>
            <person name="Jackson J."/>
            <person name="Pai G."/>
            <person name="Aken S.V."/>
            <person name="Utterback T."/>
            <person name="Reidmuller S."/>
            <person name="Feldblyum T."/>
            <person name="Hsiao J."/>
            <person name="Zismann V."/>
            <person name="Iobst S."/>
            <person name="de Vazeille A.R."/>
            <person name="Buell C.R."/>
            <person name="Ying K."/>
            <person name="Li Y."/>
            <person name="Lu T."/>
            <person name="Huang Y."/>
            <person name="Zhao Q."/>
            <person name="Feng Q."/>
            <person name="Zhang L."/>
            <person name="Zhu J."/>
            <person name="Weng Q."/>
            <person name="Mu J."/>
            <person name="Lu Y."/>
            <person name="Fan D."/>
            <person name="Liu Y."/>
            <person name="Guan J."/>
            <person name="Zhang Y."/>
            <person name="Yu S."/>
            <person name="Liu X."/>
            <person name="Zhang Y."/>
            <person name="Hong G."/>
            <person name="Han B."/>
            <person name="Choisne N."/>
            <person name="Demange N."/>
            <person name="Orjeda G."/>
            <person name="Samain S."/>
            <person name="Cattolico L."/>
            <person name="Pelletier E."/>
            <person name="Couloux A."/>
            <person name="Segurens B."/>
            <person name="Wincker P."/>
            <person name="D'Hont A."/>
            <person name="Scarpelli C."/>
            <person name="Weissenbach J."/>
            <person name="Salanoubat M."/>
            <person name="Quetier F."/>
            <person name="Yu Y."/>
            <person name="Kim H.R."/>
            <person name="Rambo T."/>
            <person name="Currie J."/>
            <person name="Collura K."/>
            <person name="Luo M."/>
            <person name="Yang T."/>
            <person name="Ammiraju J.S.S."/>
            <person name="Engler F."/>
            <person name="Soderlund C."/>
            <person name="Wing R.A."/>
            <person name="Palmer L.E."/>
            <person name="de la Bastide M."/>
            <person name="Spiegel L."/>
            <person name="Nascimento L."/>
            <person name="Zutavern T."/>
            <person name="O'Shaughnessy A."/>
            <person name="Dike S."/>
            <person name="Dedhia N."/>
            <person name="Preston R."/>
            <person name="Balija V."/>
            <person name="McCombie W.R."/>
            <person name="Chow T."/>
            <person name="Chen H."/>
            <person name="Chung M."/>
            <person name="Chen C."/>
            <person name="Shaw J."/>
            <person name="Wu H."/>
            <person name="Hsiao K."/>
            <person name="Chao Y."/>
            <person name="Chu M."/>
            <person name="Cheng C."/>
            <person name="Hour A."/>
            <person name="Lee P."/>
            <person name="Lin S."/>
            <person name="Lin Y."/>
            <person name="Liou J."/>
            <person name="Liu S."/>
            <person name="Hsing Y."/>
            <person name="Raghuvanshi S."/>
            <person name="Mohanty A."/>
            <person name="Bharti A.K."/>
            <person name="Gaur A."/>
            <person name="Gupta V."/>
            <person name="Kumar D."/>
            <person name="Ravi V."/>
            <person name="Vij S."/>
            <person name="Kapur A."/>
            <person name="Khurana P."/>
            <person name="Khurana P."/>
            <person name="Khurana J.P."/>
            <person name="Tyagi A.K."/>
            <person name="Gaikwad K."/>
            <person name="Singh A."/>
            <person name="Dalal V."/>
            <person name="Srivastava S."/>
            <person name="Dixit A."/>
            <person name="Pal A.K."/>
            <person name="Ghazi I.A."/>
            <person name="Yadav M."/>
            <person name="Pandit A."/>
            <person name="Bhargava A."/>
            <person name="Sureshbabu K."/>
            <person name="Batra K."/>
            <person name="Sharma T.R."/>
            <person name="Mohapatra T."/>
            <person name="Singh N.K."/>
            <person name="Messing J."/>
            <person name="Nelson A.B."/>
            <person name="Fuks G."/>
            <person name="Kavchok S."/>
            <person name="Keizer G."/>
            <person name="Linton E."/>
            <person name="Llaca V."/>
            <person name="Song R."/>
            <person name="Tanyolac B."/>
            <person name="Young S."/>
            <person name="Ho-Il K."/>
            <person name="Hahn J.H."/>
            <person name="Sangsakoo G."/>
            <person name="Vanavichit A."/>
            <person name="de Mattos Luiz.A.T."/>
            <person name="Zimmer P.D."/>
            <person name="Malone G."/>
            <person name="Dellagostin O."/>
            <person name="de Oliveira A.C."/>
            <person name="Bevan M."/>
            <person name="Bancroft I."/>
            <person name="Minx P."/>
            <person name="Cordum H."/>
            <person name="Wilson R."/>
            <person name="Cheng Z."/>
            <person name="Jin W."/>
            <person name="Jiang J."/>
            <person name="Leong S.A."/>
            <person name="Iwama H."/>
            <person name="Gojobori T."/>
            <person name="Itoh T."/>
            <person name="Niimura Y."/>
            <person name="Fujii Y."/>
            <person name="Habara T."/>
            <person name="Sakai H."/>
            <person name="Sato Y."/>
            <person name="Wilson G."/>
            <person name="Kumar K."/>
            <person name="McCouch S."/>
            <person name="Juretic N."/>
            <person name="Hoen D."/>
            <person name="Wright S."/>
            <person name="Bruskiewich R."/>
            <person name="Bureau T."/>
            <person name="Miyao A."/>
            <person name="Hirochika H."/>
            <person name="Nishikawa T."/>
            <person name="Kadowaki K."/>
            <person name="Sugiura M."/>
            <person name="Burr B."/>
            <person name="Sasaki T."/>
        </authorList>
    </citation>
    <scope>NUCLEOTIDE SEQUENCE [LARGE SCALE GENOMIC DNA]</scope>
    <source>
        <strain evidence="3">cv. Nipponbare</strain>
    </source>
</reference>
<name>C7J9D9_ORYSJ</name>
<gene>
    <name evidence="2" type="ordered locus">Os12g0468500</name>
</gene>
<feature type="non-terminal residue" evidence="2">
    <location>
        <position position="1"/>
    </location>
</feature>
<feature type="compositionally biased region" description="Basic and acidic residues" evidence="1">
    <location>
        <begin position="74"/>
        <end position="99"/>
    </location>
</feature>
<reference evidence="3" key="2">
    <citation type="journal article" date="2008" name="Nucleic Acids Res.">
        <title>The rice annotation project database (RAP-DB): 2008 update.</title>
        <authorList>
            <consortium name="The rice annotation project (RAP)"/>
        </authorList>
    </citation>
    <scope>GENOME REANNOTATION</scope>
    <source>
        <strain evidence="3">cv. Nipponbare</strain>
    </source>
</reference>